<dbReference type="PANTHER" id="PTHR42852:SF13">
    <property type="entry name" value="PROTEIN DIPZ"/>
    <property type="match status" value="1"/>
</dbReference>
<dbReference type="InterPro" id="IPR000866">
    <property type="entry name" value="AhpC/TSA"/>
</dbReference>
<dbReference type="OrthoDB" id="793244at2"/>
<dbReference type="InterPro" id="IPR013766">
    <property type="entry name" value="Thioredoxin_domain"/>
</dbReference>
<dbReference type="RefSeq" id="WP_131328247.1">
    <property type="nucleotide sequence ID" value="NZ_CP044016.1"/>
</dbReference>
<dbReference type="GO" id="GO:0016209">
    <property type="term" value="F:antioxidant activity"/>
    <property type="evidence" value="ECO:0007669"/>
    <property type="project" value="InterPro"/>
</dbReference>
<reference evidence="2 3" key="1">
    <citation type="submission" date="2019-09" db="EMBL/GenBank/DDBJ databases">
        <title>Complete genome sequence of Arachidicoccus sp. B3-10 isolated from apple orchard soil.</title>
        <authorList>
            <person name="Kim H.S."/>
            <person name="Han K.-I."/>
            <person name="Suh M.K."/>
            <person name="Lee K.C."/>
            <person name="Eom M.K."/>
            <person name="Kim J.-S."/>
            <person name="Kang S.W."/>
            <person name="Sin Y."/>
            <person name="Lee J.-S."/>
        </authorList>
    </citation>
    <scope>NUCLEOTIDE SEQUENCE [LARGE SCALE GENOMIC DNA]</scope>
    <source>
        <strain evidence="2 3">B3-10</strain>
    </source>
</reference>
<dbReference type="EMBL" id="CP044016">
    <property type="protein sequence ID" value="QES87370.1"/>
    <property type="molecule type" value="Genomic_DNA"/>
</dbReference>
<sequence>MNLKTILIVMGMLLPIHSVSGQEIKPLTIGDTVPDFELPNVINYKDSVIHLHDFQGKLVILDFYGTWCGGCQPGIPKLDSLQKVFKDKIQVIVLCHDENLDIVHKTIQNRWKEKNLILPFVLAKDPKEYINQLFPHKMVPHEIWISPDRILVSTTGADEVSYKNIRTLLNGSKPVLQIKKDLLDFDKNKALLENPEVLNNLKYSSLFTKHISGAGAAFGRQYDSSTRKSRYYYINLSPILLLRLAFGCDLENRVSLECSNPTAIYSPSYSRQWRNLHTFCYEQTIINPAKNFSRKQLMQSDLTHFLGLSVIWEQKLVPCWVLKKSHNSGNEHYSPKNTSRTEFISYHGTGSQIIHQLAVLDSPVLIDETNSNRILDFQINRSDIKNIHAIRTAFNSNNIHLQKQYRKINMLIIRDTPLHNVHN</sequence>
<dbReference type="PROSITE" id="PS51352">
    <property type="entry name" value="THIOREDOXIN_2"/>
    <property type="match status" value="1"/>
</dbReference>
<dbReference type="CDD" id="cd02966">
    <property type="entry name" value="TlpA_like_family"/>
    <property type="match status" value="1"/>
</dbReference>
<dbReference type="PANTHER" id="PTHR42852">
    <property type="entry name" value="THIOL:DISULFIDE INTERCHANGE PROTEIN DSBE"/>
    <property type="match status" value="1"/>
</dbReference>
<dbReference type="InterPro" id="IPR036249">
    <property type="entry name" value="Thioredoxin-like_sf"/>
</dbReference>
<organism evidence="2 3">
    <name type="scientific">Rhizosphaericola mali</name>
    <dbReference type="NCBI Taxonomy" id="2545455"/>
    <lineage>
        <taxon>Bacteria</taxon>
        <taxon>Pseudomonadati</taxon>
        <taxon>Bacteroidota</taxon>
        <taxon>Chitinophagia</taxon>
        <taxon>Chitinophagales</taxon>
        <taxon>Chitinophagaceae</taxon>
        <taxon>Rhizosphaericola</taxon>
    </lineage>
</organism>
<dbReference type="InterPro" id="IPR050553">
    <property type="entry name" value="Thioredoxin_ResA/DsbE_sf"/>
</dbReference>
<dbReference type="KEGG" id="arac:E0W69_001410"/>
<accession>A0A5P2G0M4</accession>
<dbReference type="Proteomes" id="UP000292424">
    <property type="component" value="Chromosome"/>
</dbReference>
<dbReference type="SUPFAM" id="SSF52833">
    <property type="entry name" value="Thioredoxin-like"/>
    <property type="match status" value="1"/>
</dbReference>
<feature type="domain" description="Thioredoxin" evidence="1">
    <location>
        <begin position="27"/>
        <end position="177"/>
    </location>
</feature>
<proteinExistence type="predicted"/>
<dbReference type="Gene3D" id="3.40.30.10">
    <property type="entry name" value="Glutaredoxin"/>
    <property type="match status" value="1"/>
</dbReference>
<evidence type="ECO:0000259" key="1">
    <source>
        <dbReference type="PROSITE" id="PS51352"/>
    </source>
</evidence>
<name>A0A5P2G0M4_9BACT</name>
<dbReference type="GO" id="GO:0016491">
    <property type="term" value="F:oxidoreductase activity"/>
    <property type="evidence" value="ECO:0007669"/>
    <property type="project" value="InterPro"/>
</dbReference>
<keyword evidence="3" id="KW-1185">Reference proteome</keyword>
<dbReference type="AlphaFoldDB" id="A0A5P2G0M4"/>
<dbReference type="Pfam" id="PF00578">
    <property type="entry name" value="AhpC-TSA"/>
    <property type="match status" value="1"/>
</dbReference>
<gene>
    <name evidence="2" type="ORF">E0W69_001410</name>
</gene>
<protein>
    <submittedName>
        <fullName evidence="2">Redoxin domain-containing protein</fullName>
    </submittedName>
</protein>
<evidence type="ECO:0000313" key="2">
    <source>
        <dbReference type="EMBL" id="QES87370.1"/>
    </source>
</evidence>
<evidence type="ECO:0000313" key="3">
    <source>
        <dbReference type="Proteomes" id="UP000292424"/>
    </source>
</evidence>